<dbReference type="GO" id="GO:0006096">
    <property type="term" value="P:glycolytic process"/>
    <property type="evidence" value="ECO:0007669"/>
    <property type="project" value="UniProtKB-KW"/>
</dbReference>
<evidence type="ECO:0000256" key="6">
    <source>
        <dbReference type="PIRSR" id="PIRSR613078-2"/>
    </source>
</evidence>
<evidence type="ECO:0000256" key="2">
    <source>
        <dbReference type="ARBA" id="ARBA00012028"/>
    </source>
</evidence>
<dbReference type="SUPFAM" id="SSF53254">
    <property type="entry name" value="Phosphoglycerate mutase-like"/>
    <property type="match status" value="1"/>
</dbReference>
<dbReference type="InterPro" id="IPR013078">
    <property type="entry name" value="His_Pase_superF_clade-1"/>
</dbReference>
<reference evidence="8" key="1">
    <citation type="submission" date="2015-07" db="EMBL/GenBank/DDBJ databases">
        <title>Lactobacillus ginsenosidimutans/EMML 3141/ whole genome sequencing.</title>
        <authorList>
            <person name="Kim M.K."/>
            <person name="Im W.-T."/>
            <person name="Srinivasan S."/>
            <person name="Lee J.-J."/>
        </authorList>
    </citation>
    <scope>NUCLEOTIDE SEQUENCE [LARGE SCALE GENOMIC DNA]</scope>
    <source>
        <strain evidence="8">EMML 3041</strain>
    </source>
</reference>
<evidence type="ECO:0000313" key="7">
    <source>
        <dbReference type="EMBL" id="AKP66231.1"/>
    </source>
</evidence>
<dbReference type="PANTHER" id="PTHR11931">
    <property type="entry name" value="PHOSPHOGLYCERATE MUTASE"/>
    <property type="match status" value="1"/>
</dbReference>
<feature type="active site" description="Proton donor/acceptor" evidence="5">
    <location>
        <position position="82"/>
    </location>
</feature>
<dbReference type="PIRSF" id="PIRSF000709">
    <property type="entry name" value="6PFK_2-Ptase"/>
    <property type="match status" value="1"/>
</dbReference>
<evidence type="ECO:0000313" key="8">
    <source>
        <dbReference type="Proteomes" id="UP000036106"/>
    </source>
</evidence>
<dbReference type="KEGG" id="lgn:ABM34_00805"/>
<organism evidence="7 8">
    <name type="scientific">Companilactobacillus ginsenosidimutans</name>
    <dbReference type="NCBI Taxonomy" id="1007676"/>
    <lineage>
        <taxon>Bacteria</taxon>
        <taxon>Bacillati</taxon>
        <taxon>Bacillota</taxon>
        <taxon>Bacilli</taxon>
        <taxon>Lactobacillales</taxon>
        <taxon>Lactobacillaceae</taxon>
        <taxon>Companilactobacillus</taxon>
    </lineage>
</organism>
<keyword evidence="8" id="KW-1185">Reference proteome</keyword>
<accession>A0A0H4QGU5</accession>
<evidence type="ECO:0000256" key="3">
    <source>
        <dbReference type="ARBA" id="ARBA00023152"/>
    </source>
</evidence>
<dbReference type="OrthoDB" id="9783269at2"/>
<dbReference type="SMART" id="SM00855">
    <property type="entry name" value="PGAM"/>
    <property type="match status" value="1"/>
</dbReference>
<name>A0A0H4QGU5_9LACO</name>
<sequence length="200" mass="23221">MKLVLARHGETEWNLQKKFYGTSDVKLDQKGLYQANHLASTLKNNKWQFDIGYCSGLIRTLQTIKPCLSGNTQVIQLPDLNEKGFGKWEGLDANEIEAAYPIEWQKWLNQPFDYIPPEAQDFYQFSDHVKKAINQIIDDSIKNDYQTILVVAHLGVLRVIDQYLLNDTHEFWNIHFDAGYYTEFSSDDGQNFKLIQRNVG</sequence>
<dbReference type="CDD" id="cd07067">
    <property type="entry name" value="HP_PGM_like"/>
    <property type="match status" value="1"/>
</dbReference>
<dbReference type="EMBL" id="CP012034">
    <property type="protein sequence ID" value="AKP66231.1"/>
    <property type="molecule type" value="Genomic_DNA"/>
</dbReference>
<gene>
    <name evidence="7" type="ORF">ABM34_00805</name>
</gene>
<keyword evidence="3" id="KW-0324">Glycolysis</keyword>
<dbReference type="InterPro" id="IPR001345">
    <property type="entry name" value="PG/BPGM_mutase_AS"/>
</dbReference>
<feature type="active site" description="Tele-phosphohistidine intermediate" evidence="5">
    <location>
        <position position="8"/>
    </location>
</feature>
<dbReference type="STRING" id="1007676.ABM34_00805"/>
<comment type="similarity">
    <text evidence="1">Belongs to the phosphoglycerate mutase family. BPG-dependent PGAM subfamily.</text>
</comment>
<feature type="binding site" evidence="6">
    <location>
        <position position="59"/>
    </location>
    <ligand>
        <name>substrate</name>
    </ligand>
</feature>
<dbReference type="PATRIC" id="fig|1007676.4.peg.168"/>
<dbReference type="Pfam" id="PF00300">
    <property type="entry name" value="His_Phos_1"/>
    <property type="match status" value="1"/>
</dbReference>
<dbReference type="EC" id="5.4.2.11" evidence="2"/>
<dbReference type="GO" id="GO:0004619">
    <property type="term" value="F:phosphoglycerate mutase activity"/>
    <property type="evidence" value="ECO:0007669"/>
    <property type="project" value="UniProtKB-EC"/>
</dbReference>
<proteinExistence type="inferred from homology"/>
<protein>
    <recommendedName>
        <fullName evidence="2">phosphoglycerate mutase (2,3-diphosphoglycerate-dependent)</fullName>
        <ecNumber evidence="2">5.4.2.11</ecNumber>
    </recommendedName>
</protein>
<dbReference type="Proteomes" id="UP000036106">
    <property type="component" value="Chromosome"/>
</dbReference>
<dbReference type="AlphaFoldDB" id="A0A0H4QGU5"/>
<dbReference type="InterPro" id="IPR029033">
    <property type="entry name" value="His_PPase_superfam"/>
</dbReference>
<evidence type="ECO:0000256" key="4">
    <source>
        <dbReference type="ARBA" id="ARBA00023235"/>
    </source>
</evidence>
<keyword evidence="4" id="KW-0413">Isomerase</keyword>
<feature type="binding site" evidence="6">
    <location>
        <begin position="7"/>
        <end position="14"/>
    </location>
    <ligand>
        <name>substrate</name>
    </ligand>
</feature>
<evidence type="ECO:0000256" key="5">
    <source>
        <dbReference type="PIRSR" id="PIRSR613078-1"/>
    </source>
</evidence>
<dbReference type="InterPro" id="IPR005952">
    <property type="entry name" value="Phosphogly_mut1"/>
</dbReference>
<dbReference type="PROSITE" id="PS00175">
    <property type="entry name" value="PG_MUTASE"/>
    <property type="match status" value="1"/>
</dbReference>
<dbReference type="RefSeq" id="WP_048702498.1">
    <property type="nucleotide sequence ID" value="NZ_CP012034.1"/>
</dbReference>
<dbReference type="Gene3D" id="3.40.50.1240">
    <property type="entry name" value="Phosphoglycerate mutase-like"/>
    <property type="match status" value="1"/>
</dbReference>
<evidence type="ECO:0000256" key="1">
    <source>
        <dbReference type="ARBA" id="ARBA00006717"/>
    </source>
</evidence>